<sequence>MDAARARGPAWPSWLVASTAGAQQNALVQTGLIPNLNGLTEVDDDDRMVQPWNISVDRVEDMDLSSPPAQKIAEVEELLQPPSGRITASVVEIDVPGADEREVVVGVDQVNLQGERLTTGLTADQLRTMPN</sequence>
<protein>
    <submittedName>
        <fullName evidence="1">Uncharacterized protein</fullName>
    </submittedName>
</protein>
<evidence type="ECO:0000313" key="1">
    <source>
        <dbReference type="EMBL" id="MFC1458104.1"/>
    </source>
</evidence>
<keyword evidence="2" id="KW-1185">Reference proteome</keyword>
<dbReference type="Gene3D" id="2.30.30.240">
    <property type="entry name" value="PRC-barrel domain"/>
    <property type="match status" value="1"/>
</dbReference>
<reference evidence="1 2" key="1">
    <citation type="submission" date="2024-09" db="EMBL/GenBank/DDBJ databases">
        <title>Nodulacao em especies de Leguminosae Basais da Amazonia e Caracterizacao dos Rizobios e Bacterias Associadas aos Nodulos.</title>
        <authorList>
            <person name="Jambeiro I.C.A."/>
            <person name="Lopes I.S."/>
            <person name="Aguiar E.R.G.R."/>
            <person name="Santos A.F.J."/>
            <person name="Dos Santos J.M.F."/>
            <person name="Gross E."/>
        </authorList>
    </citation>
    <scope>NUCLEOTIDE SEQUENCE [LARGE SCALE GENOMIC DNA]</scope>
    <source>
        <strain evidence="1 2">BRUESC1165</strain>
    </source>
</reference>
<organism evidence="1 2">
    <name type="scientific">Microvirga arabica</name>
    <dbReference type="NCBI Taxonomy" id="1128671"/>
    <lineage>
        <taxon>Bacteria</taxon>
        <taxon>Pseudomonadati</taxon>
        <taxon>Pseudomonadota</taxon>
        <taxon>Alphaproteobacteria</taxon>
        <taxon>Hyphomicrobiales</taxon>
        <taxon>Methylobacteriaceae</taxon>
        <taxon>Microvirga</taxon>
    </lineage>
</organism>
<dbReference type="Proteomes" id="UP001593940">
    <property type="component" value="Unassembled WGS sequence"/>
</dbReference>
<dbReference type="RefSeq" id="WP_377030182.1">
    <property type="nucleotide sequence ID" value="NZ_JBHOMY010000042.1"/>
</dbReference>
<accession>A0ABV6YA23</accession>
<dbReference type="EMBL" id="JBHOMY010000042">
    <property type="protein sequence ID" value="MFC1458104.1"/>
    <property type="molecule type" value="Genomic_DNA"/>
</dbReference>
<comment type="caution">
    <text evidence="1">The sequence shown here is derived from an EMBL/GenBank/DDBJ whole genome shotgun (WGS) entry which is preliminary data.</text>
</comment>
<evidence type="ECO:0000313" key="2">
    <source>
        <dbReference type="Proteomes" id="UP001593940"/>
    </source>
</evidence>
<name>A0ABV6YA23_9HYPH</name>
<gene>
    <name evidence="1" type="ORF">ACETIH_15575</name>
</gene>
<proteinExistence type="predicted"/>